<name>A0A135LEY9_PENPA</name>
<evidence type="ECO:0000313" key="3">
    <source>
        <dbReference type="Proteomes" id="UP000070168"/>
    </source>
</evidence>
<dbReference type="AlphaFoldDB" id="A0A135LEY9"/>
<evidence type="ECO:0000313" key="2">
    <source>
        <dbReference type="EMBL" id="KXG47509.1"/>
    </source>
</evidence>
<dbReference type="PANTHER" id="PTHR43415:SF3">
    <property type="entry name" value="GNAT-FAMILY ACETYLTRANSFERASE"/>
    <property type="match status" value="1"/>
</dbReference>
<proteinExistence type="predicted"/>
<dbReference type="PANTHER" id="PTHR43415">
    <property type="entry name" value="SPERMIDINE N(1)-ACETYLTRANSFERASE"/>
    <property type="match status" value="1"/>
</dbReference>
<dbReference type="InterPro" id="IPR016181">
    <property type="entry name" value="Acyl_CoA_acyltransferase"/>
</dbReference>
<dbReference type="Gene3D" id="3.40.630.30">
    <property type="match status" value="1"/>
</dbReference>
<sequence length="212" mass="24688">MKSMDSDSNTSTDSSSRELPPNAFRSTNLEFIGYNPKDHDEFFNSVQRHSSSIINLCASTPRPMDLNFTSDVAKYLQRNSHLFVIIYGLDEGTDEMVPFGTLFLETSHRDMAHHRCSKLGIGILKRYQHHEAEAINWALEWAFNSVGLHRVEMNVLSWNVRVSVLCHRLGFFLEGRRRECHYKDGEWWDEINMSILKNEWRQVQCNTENQSS</sequence>
<organism evidence="2 3">
    <name type="scientific">Penicillium patulum</name>
    <name type="common">Penicillium griseofulvum</name>
    <dbReference type="NCBI Taxonomy" id="5078"/>
    <lineage>
        <taxon>Eukaryota</taxon>
        <taxon>Fungi</taxon>
        <taxon>Dikarya</taxon>
        <taxon>Ascomycota</taxon>
        <taxon>Pezizomycotina</taxon>
        <taxon>Eurotiomycetes</taxon>
        <taxon>Eurotiomycetidae</taxon>
        <taxon>Eurotiales</taxon>
        <taxon>Aspergillaceae</taxon>
        <taxon>Penicillium</taxon>
    </lineage>
</organism>
<dbReference type="RefSeq" id="XP_040646045.1">
    <property type="nucleotide sequence ID" value="XM_040789092.1"/>
</dbReference>
<dbReference type="Proteomes" id="UP000070168">
    <property type="component" value="Unassembled WGS sequence"/>
</dbReference>
<dbReference type="EMBL" id="LHQR01000065">
    <property type="protein sequence ID" value="KXG47509.1"/>
    <property type="molecule type" value="Genomic_DNA"/>
</dbReference>
<reference evidence="2 3" key="1">
    <citation type="journal article" date="2016" name="BMC Genomics">
        <title>Genome sequencing and secondary metabolism of the postharvest pathogen Penicillium griseofulvum.</title>
        <authorList>
            <person name="Banani H."/>
            <person name="Marcet-Houben M."/>
            <person name="Ballester A.R."/>
            <person name="Abbruscato P."/>
            <person name="Gonzalez-Candelas L."/>
            <person name="Gabaldon T."/>
            <person name="Spadaro D."/>
        </authorList>
    </citation>
    <scope>NUCLEOTIDE SEQUENCE [LARGE SCALE GENOMIC DNA]</scope>
    <source>
        <strain evidence="2 3">PG3</strain>
    </source>
</reference>
<evidence type="ECO:0000256" key="1">
    <source>
        <dbReference type="SAM" id="MobiDB-lite"/>
    </source>
</evidence>
<dbReference type="OMA" id="LHRVEMN"/>
<dbReference type="GeneID" id="63704392"/>
<dbReference type="SUPFAM" id="SSF55729">
    <property type="entry name" value="Acyl-CoA N-acyltransferases (Nat)"/>
    <property type="match status" value="1"/>
</dbReference>
<keyword evidence="3" id="KW-1185">Reference proteome</keyword>
<dbReference type="OrthoDB" id="64477at2759"/>
<keyword evidence="2" id="KW-0012">Acyltransferase</keyword>
<comment type="caution">
    <text evidence="2">The sequence shown here is derived from an EMBL/GenBank/DDBJ whole genome shotgun (WGS) entry which is preliminary data.</text>
</comment>
<protein>
    <submittedName>
        <fullName evidence="2">Acyl-CoA N-acyltransferase</fullName>
    </submittedName>
</protein>
<gene>
    <name evidence="2" type="ORF">PGRI_013790</name>
</gene>
<dbReference type="GO" id="GO:0016746">
    <property type="term" value="F:acyltransferase activity"/>
    <property type="evidence" value="ECO:0007669"/>
    <property type="project" value="UniProtKB-KW"/>
</dbReference>
<accession>A0A135LEY9</accession>
<feature type="region of interest" description="Disordered" evidence="1">
    <location>
        <begin position="1"/>
        <end position="22"/>
    </location>
</feature>
<keyword evidence="2" id="KW-0808">Transferase</keyword>